<evidence type="ECO:0000313" key="2">
    <source>
        <dbReference type="Proteomes" id="UP001243846"/>
    </source>
</evidence>
<comment type="caution">
    <text evidence="1">The sequence shown here is derived from an EMBL/GenBank/DDBJ whole genome shotgun (WGS) entry which is preliminary data.</text>
</comment>
<name>A0ABT8D6F7_9RHOB</name>
<reference evidence="2" key="1">
    <citation type="journal article" date="2019" name="Int. J. Syst. Evol. Microbiol.">
        <title>The Global Catalogue of Microorganisms (GCM) 10K type strain sequencing project: providing services to taxonomists for standard genome sequencing and annotation.</title>
        <authorList>
            <consortium name="The Broad Institute Genomics Platform"/>
            <consortium name="The Broad Institute Genome Sequencing Center for Infectious Disease"/>
            <person name="Wu L."/>
            <person name="Ma J."/>
        </authorList>
    </citation>
    <scope>NUCLEOTIDE SEQUENCE [LARGE SCALE GENOMIC DNA]</scope>
    <source>
        <strain evidence="2">CECT 8482</strain>
    </source>
</reference>
<organism evidence="1 2">
    <name type="scientific">Paracoccus cavernae</name>
    <dbReference type="NCBI Taxonomy" id="1571207"/>
    <lineage>
        <taxon>Bacteria</taxon>
        <taxon>Pseudomonadati</taxon>
        <taxon>Pseudomonadota</taxon>
        <taxon>Alphaproteobacteria</taxon>
        <taxon>Rhodobacterales</taxon>
        <taxon>Paracoccaceae</taxon>
        <taxon>Paracoccus</taxon>
    </lineage>
</organism>
<accession>A0ABT8D6F7</accession>
<proteinExistence type="predicted"/>
<keyword evidence="2" id="KW-1185">Reference proteome</keyword>
<sequence>MVPAGALQARFRFAAIHAGTDSNIAFGAPTVRIKGTGKLLVDGSVHADKLIVGTVHGGLMAATGIITKVGQIDNAVIRRAHIGLGEIDELRIKGNAFFVPYRFTAANVQIPTANHIANQRLLLDRSITGLGDGGFLVTVNAYMATTTHYDCFGGLVLTTTIDGVITGTASGLQRFGIRTTGGDTGFRIPIAMSASAFGGATVRFQLYGYNGHWTGDFERINAETGQYVNPRSSNPFNIEGITLSVSASRR</sequence>
<gene>
    <name evidence="1" type="ORF">QWZ10_09235</name>
</gene>
<evidence type="ECO:0000313" key="1">
    <source>
        <dbReference type="EMBL" id="MDN3711956.1"/>
    </source>
</evidence>
<protein>
    <submittedName>
        <fullName evidence="1">Uncharacterized protein</fullName>
    </submittedName>
</protein>
<dbReference type="Proteomes" id="UP001243846">
    <property type="component" value="Unassembled WGS sequence"/>
</dbReference>
<dbReference type="EMBL" id="JAUFRC010000001">
    <property type="protein sequence ID" value="MDN3711956.1"/>
    <property type="molecule type" value="Genomic_DNA"/>
</dbReference>